<dbReference type="AlphaFoldDB" id="A6TKD6"/>
<reference evidence="4" key="2">
    <citation type="journal article" date="2016" name="Genome Announc.">
        <title>Complete genome sequence of Alkaliphilus metalliredigens strain QYMF, an alkaliphilic and metal-reducing bacterium isolated from borax-contaminated leachate ponds.</title>
        <authorList>
            <person name="Hwang C."/>
            <person name="Copeland A."/>
            <person name="Lucas S."/>
            <person name="Lapidus A."/>
            <person name="Barry K."/>
            <person name="Detter J.C."/>
            <person name="Glavina Del Rio T."/>
            <person name="Hammon N."/>
            <person name="Israni S."/>
            <person name="Dalin E."/>
            <person name="Tice H."/>
            <person name="Pitluck S."/>
            <person name="Chertkov O."/>
            <person name="Brettin T."/>
            <person name="Bruce D."/>
            <person name="Han C."/>
            <person name="Schmutz J."/>
            <person name="Larimer F."/>
            <person name="Land M.L."/>
            <person name="Hauser L."/>
            <person name="Kyrpides N."/>
            <person name="Mikhailova N."/>
            <person name="Ye Q."/>
            <person name="Zhou J."/>
            <person name="Richardson P."/>
            <person name="Fields M.W."/>
        </authorList>
    </citation>
    <scope>NUCLEOTIDE SEQUENCE [LARGE SCALE GENOMIC DNA]</scope>
    <source>
        <strain evidence="4">QYMF</strain>
    </source>
</reference>
<dbReference type="EMBL" id="CP000724">
    <property type="protein sequence ID" value="ABR50429.1"/>
    <property type="molecule type" value="Genomic_DNA"/>
</dbReference>
<dbReference type="EMBL" id="CP000724">
    <property type="protein sequence ID" value="ABR48126.1"/>
    <property type="molecule type" value="Genomic_DNA"/>
</dbReference>
<dbReference type="HOGENOM" id="CLU_043377_1_0_9"/>
<dbReference type="STRING" id="293826.Amet_0426"/>
<accession>A6TKD6</accession>
<evidence type="ECO:0008006" key="5">
    <source>
        <dbReference type="Google" id="ProtNLM"/>
    </source>
</evidence>
<gene>
    <name evidence="1" type="ordered locus">Amet_0426</name>
    <name evidence="2" type="ordered locus">Amet_1963</name>
    <name evidence="3" type="ordered locus">Amet_4355</name>
</gene>
<evidence type="ECO:0000313" key="1">
    <source>
        <dbReference type="EMBL" id="ABR46654.1"/>
    </source>
</evidence>
<evidence type="ECO:0000313" key="2">
    <source>
        <dbReference type="EMBL" id="ABR48126.1"/>
    </source>
</evidence>
<reference evidence="1" key="1">
    <citation type="submission" date="2007-06" db="EMBL/GenBank/DDBJ databases">
        <title>Complete sequence of Alkaliphilus metalliredigens QYMF.</title>
        <authorList>
            <consortium name="US DOE Joint Genome Institute"/>
            <person name="Copeland A."/>
            <person name="Lucas S."/>
            <person name="Lapidus A."/>
            <person name="Barry K."/>
            <person name="Detter J.C."/>
            <person name="Glavina del Rio T."/>
            <person name="Hammon N."/>
            <person name="Israni S."/>
            <person name="Dalin E."/>
            <person name="Tice H."/>
            <person name="Pitluck S."/>
            <person name="Chertkov O."/>
            <person name="Brettin T."/>
            <person name="Bruce D."/>
            <person name="Han C."/>
            <person name="Schmutz J."/>
            <person name="Larimer F."/>
            <person name="Land M."/>
            <person name="Hauser L."/>
            <person name="Kyrpides N."/>
            <person name="Mikhailova N."/>
            <person name="Ye Q."/>
            <person name="Zhou J."/>
            <person name="Fields M."/>
            <person name="Richardson P."/>
        </authorList>
    </citation>
    <scope>NUCLEOTIDE SEQUENCE</scope>
    <source>
        <strain evidence="1">QYMF</strain>
    </source>
</reference>
<evidence type="ECO:0000313" key="3">
    <source>
        <dbReference type="EMBL" id="ABR50429.1"/>
    </source>
</evidence>
<dbReference type="InterPro" id="IPR021808">
    <property type="entry name" value="DUF3383"/>
</dbReference>
<sequence length="334" mass="36582">MKKDFVVNISKLTAAIKQRGFGLILVLDTSKDHPYTLYNDIQGVADDYAVTDDAYKIASRIFGQNPAPQQVAIFGKEYDSEIGEPADLVTALNELVNVNNDWFALTCTENANAEVIALSGWIDTQEKMYFTTTQDLSLPAQIESEQTTVMFHHSPEAYVAEGLAAYMLVRMIGGVTAKFRSISGVLASEITATELAQLHDDNGFSYIRKMGVLQTTEGKTTSGEYIDVVLGAFFLQFKMEEESALLAVNTEKIAYDNVGIASLVSVAEKVLKLGVTQGIILRDDDDNGVFQINYVKREDTPTNDIANRVYNGVSWSADLAGAIHEGTISGVLKY</sequence>
<dbReference type="KEGG" id="amt:Amet_0426"/>
<protein>
    <recommendedName>
        <fullName evidence="5">DUF3383 domain-containing protein</fullName>
    </recommendedName>
</protein>
<dbReference type="Proteomes" id="UP000001572">
    <property type="component" value="Chromosome"/>
</dbReference>
<name>A6TKD6_ALKMQ</name>
<dbReference type="Pfam" id="PF11863">
    <property type="entry name" value="DUF3383"/>
    <property type="match status" value="1"/>
</dbReference>
<dbReference type="KEGG" id="amt:Amet_4355"/>
<dbReference type="RefSeq" id="WP_011971562.1">
    <property type="nucleotide sequence ID" value="NC_009633.1"/>
</dbReference>
<dbReference type="EMBL" id="CP000724">
    <property type="protein sequence ID" value="ABR46654.1"/>
    <property type="molecule type" value="Genomic_DNA"/>
</dbReference>
<organism evidence="1 4">
    <name type="scientific">Alkaliphilus metalliredigens (strain QYMF)</name>
    <dbReference type="NCBI Taxonomy" id="293826"/>
    <lineage>
        <taxon>Bacteria</taxon>
        <taxon>Bacillati</taxon>
        <taxon>Bacillota</taxon>
        <taxon>Clostridia</taxon>
        <taxon>Peptostreptococcales</taxon>
        <taxon>Natronincolaceae</taxon>
        <taxon>Alkaliphilus</taxon>
    </lineage>
</organism>
<dbReference type="OrthoDB" id="1684431at2"/>
<evidence type="ECO:0000313" key="4">
    <source>
        <dbReference type="Proteomes" id="UP000001572"/>
    </source>
</evidence>
<proteinExistence type="predicted"/>
<dbReference type="KEGG" id="amt:Amet_1963"/>
<dbReference type="eggNOG" id="ENOG502Z867">
    <property type="taxonomic scope" value="Bacteria"/>
</dbReference>
<keyword evidence="4" id="KW-1185">Reference proteome</keyword>